<feature type="transmembrane region" description="Helical" evidence="1">
    <location>
        <begin position="59"/>
        <end position="79"/>
    </location>
</feature>
<feature type="transmembrane region" description="Helical" evidence="1">
    <location>
        <begin position="221"/>
        <end position="241"/>
    </location>
</feature>
<feature type="domain" description="CAAX prenyl protease 2/Lysostaphin resistance protein A-like" evidence="2">
    <location>
        <begin position="138"/>
        <end position="223"/>
    </location>
</feature>
<feature type="transmembrane region" description="Helical" evidence="1">
    <location>
        <begin position="176"/>
        <end position="201"/>
    </location>
</feature>
<keyword evidence="1" id="KW-1133">Transmembrane helix</keyword>
<gene>
    <name evidence="3" type="ORF">FY030_00490</name>
</gene>
<keyword evidence="3" id="KW-0378">Hydrolase</keyword>
<dbReference type="EMBL" id="CP044427">
    <property type="protein sequence ID" value="QFG70058.1"/>
    <property type="molecule type" value="Genomic_DNA"/>
</dbReference>
<organism evidence="3 4">
    <name type="scientific">Ornithinimicrobium pratense</name>
    <dbReference type="NCBI Taxonomy" id="2593973"/>
    <lineage>
        <taxon>Bacteria</taxon>
        <taxon>Bacillati</taxon>
        <taxon>Actinomycetota</taxon>
        <taxon>Actinomycetes</taxon>
        <taxon>Micrococcales</taxon>
        <taxon>Ornithinimicrobiaceae</taxon>
        <taxon>Ornithinimicrobium</taxon>
    </lineage>
</organism>
<keyword evidence="1" id="KW-0472">Membrane</keyword>
<dbReference type="AlphaFoldDB" id="A0A5J6V8E9"/>
<dbReference type="InterPro" id="IPR003675">
    <property type="entry name" value="Rce1/LyrA-like_dom"/>
</dbReference>
<keyword evidence="3" id="KW-0482">Metalloprotease</keyword>
<reference evidence="3 4" key="1">
    <citation type="submission" date="2019-09" db="EMBL/GenBank/DDBJ databases">
        <title>Serinicoccus pratensis sp. nov., isolated from meadow soil.</title>
        <authorList>
            <person name="Zhang W."/>
        </authorList>
    </citation>
    <scope>NUCLEOTIDE SEQUENCE [LARGE SCALE GENOMIC DNA]</scope>
    <source>
        <strain evidence="3 4">W204</strain>
    </source>
</reference>
<feature type="transmembrane region" description="Helical" evidence="1">
    <location>
        <begin position="100"/>
        <end position="122"/>
    </location>
</feature>
<dbReference type="Proteomes" id="UP000326546">
    <property type="component" value="Chromosome"/>
</dbReference>
<dbReference type="GO" id="GO:0006508">
    <property type="term" value="P:proteolysis"/>
    <property type="evidence" value="ECO:0007669"/>
    <property type="project" value="UniProtKB-KW"/>
</dbReference>
<keyword evidence="4" id="KW-1185">Reference proteome</keyword>
<name>A0A5J6V8E9_9MICO</name>
<dbReference type="OrthoDB" id="4407663at2"/>
<dbReference type="KEGG" id="serw:FY030_00490"/>
<dbReference type="GO" id="GO:0008237">
    <property type="term" value="F:metallopeptidase activity"/>
    <property type="evidence" value="ECO:0007669"/>
    <property type="project" value="UniProtKB-KW"/>
</dbReference>
<evidence type="ECO:0000259" key="2">
    <source>
        <dbReference type="Pfam" id="PF02517"/>
    </source>
</evidence>
<proteinExistence type="predicted"/>
<keyword evidence="3" id="KW-0645">Protease</keyword>
<feature type="transmembrane region" description="Helical" evidence="1">
    <location>
        <begin position="34"/>
        <end position="53"/>
    </location>
</feature>
<sequence length="242" mass="25561">MRRDELRHFLDAALVRKVPRDNRDTPVALRRRRIVCALTLVVGAVILGVGLNVPPGEPLFLLLTGLLALVWLGGAVLAGRMHLGRAWTRDGRLARPLVQSLALGLLAVGVFCAGAVVVAQVPMLRDPVNAVLDHARSAPLPVIVLITLVNGLAEEVFFRGALYAAVTRRPVLVTTVLYTLVTAATGNLMLVFAAALLGVLVGAQRRVTGGVLGPMVTHVTWSVSMLLLLPPLLTALGSAPVG</sequence>
<dbReference type="GO" id="GO:0004175">
    <property type="term" value="F:endopeptidase activity"/>
    <property type="evidence" value="ECO:0007669"/>
    <property type="project" value="UniProtKB-ARBA"/>
</dbReference>
<evidence type="ECO:0000313" key="4">
    <source>
        <dbReference type="Proteomes" id="UP000326546"/>
    </source>
</evidence>
<evidence type="ECO:0000313" key="3">
    <source>
        <dbReference type="EMBL" id="QFG70058.1"/>
    </source>
</evidence>
<protein>
    <submittedName>
        <fullName evidence="3">CPBP family intramembrane metalloprotease</fullName>
    </submittedName>
</protein>
<keyword evidence="1" id="KW-0812">Transmembrane</keyword>
<dbReference type="GO" id="GO:0080120">
    <property type="term" value="P:CAAX-box protein maturation"/>
    <property type="evidence" value="ECO:0007669"/>
    <property type="project" value="UniProtKB-ARBA"/>
</dbReference>
<dbReference type="Pfam" id="PF02517">
    <property type="entry name" value="Rce1-like"/>
    <property type="match status" value="1"/>
</dbReference>
<accession>A0A5J6V8E9</accession>
<evidence type="ECO:0000256" key="1">
    <source>
        <dbReference type="SAM" id="Phobius"/>
    </source>
</evidence>
<feature type="transmembrane region" description="Helical" evidence="1">
    <location>
        <begin position="142"/>
        <end position="164"/>
    </location>
</feature>